<proteinExistence type="predicted"/>
<dbReference type="STRING" id="159449.B4N89_23805"/>
<evidence type="ECO:0000313" key="2">
    <source>
        <dbReference type="Proteomes" id="UP000190037"/>
    </source>
</evidence>
<dbReference type="PANTHER" id="PTHR38440">
    <property type="entry name" value="UPF0398 PROTEIN YPSA"/>
    <property type="match status" value="1"/>
</dbReference>
<dbReference type="OrthoDB" id="3231229at2"/>
<comment type="caution">
    <text evidence="1">The sequence shown here is derived from an EMBL/GenBank/DDBJ whole genome shotgun (WGS) entry which is preliminary data.</text>
</comment>
<gene>
    <name evidence="1" type="ORF">B4N89_23805</name>
</gene>
<dbReference type="PANTHER" id="PTHR38440:SF1">
    <property type="entry name" value="UPF0398 PROTEIN SPR0331"/>
    <property type="match status" value="1"/>
</dbReference>
<dbReference type="InterPro" id="IPR010697">
    <property type="entry name" value="YspA"/>
</dbReference>
<organism evidence="1 2">
    <name type="scientific">Embleya scabrispora</name>
    <dbReference type="NCBI Taxonomy" id="159449"/>
    <lineage>
        <taxon>Bacteria</taxon>
        <taxon>Bacillati</taxon>
        <taxon>Actinomycetota</taxon>
        <taxon>Actinomycetes</taxon>
        <taxon>Kitasatosporales</taxon>
        <taxon>Streptomycetaceae</taxon>
        <taxon>Embleya</taxon>
    </lineage>
</organism>
<accession>A0A1T3P3M4</accession>
<reference evidence="1 2" key="1">
    <citation type="submission" date="2017-03" db="EMBL/GenBank/DDBJ databases">
        <title>Draft genome sequence of Streptomyces scabrisporus NF3, endophyte isolated from Amphipterygium adstringens.</title>
        <authorList>
            <person name="Vazquez M."/>
            <person name="Ceapa C.D."/>
            <person name="Rodriguez Luna D."/>
            <person name="Sanchez Esquivel S."/>
        </authorList>
    </citation>
    <scope>NUCLEOTIDE SEQUENCE [LARGE SCALE GENOMIC DNA]</scope>
    <source>
        <strain evidence="1 2">NF3</strain>
    </source>
</reference>
<dbReference type="AlphaFoldDB" id="A0A1T3P3M4"/>
<protein>
    <recommendedName>
        <fullName evidence="3">DUF1273 domain-containing protein</fullName>
    </recommendedName>
</protein>
<keyword evidence="2" id="KW-1185">Reference proteome</keyword>
<dbReference type="Gene3D" id="3.40.50.450">
    <property type="match status" value="1"/>
</dbReference>
<dbReference type="Proteomes" id="UP000190037">
    <property type="component" value="Unassembled WGS sequence"/>
</dbReference>
<dbReference type="RefSeq" id="WP_078977844.1">
    <property type="nucleotide sequence ID" value="NZ_MWQN01000001.1"/>
</dbReference>
<sequence>MTGYGITGHINLAAGTAPLVDRALRDLLAGVAADELVGYSCLAAGADAIFARVVLDLGGRLVVLLPSADYAESRVGAAYRTTFDHLLAAADDVRVMPYPRASRDAYAAANENLIAAADVLFAVWDGRPDDNRGSTAEAVTRARAAGKQVHVVWPRGAARA</sequence>
<dbReference type="SUPFAM" id="SSF102405">
    <property type="entry name" value="MCP/YpsA-like"/>
    <property type="match status" value="1"/>
</dbReference>
<evidence type="ECO:0008006" key="3">
    <source>
        <dbReference type="Google" id="ProtNLM"/>
    </source>
</evidence>
<dbReference type="EMBL" id="MWQN01000001">
    <property type="protein sequence ID" value="OPC83561.1"/>
    <property type="molecule type" value="Genomic_DNA"/>
</dbReference>
<evidence type="ECO:0000313" key="1">
    <source>
        <dbReference type="EMBL" id="OPC83561.1"/>
    </source>
</evidence>
<name>A0A1T3P3M4_9ACTN</name>